<protein>
    <recommendedName>
        <fullName evidence="1">D-isomer specific 2-hydroxyacid dehydrogenase catalytic domain-containing protein</fullName>
    </recommendedName>
</protein>
<dbReference type="Proteomes" id="UP000260457">
    <property type="component" value="Chromosome"/>
</dbReference>
<name>A0ABN5N3W4_9BACI</name>
<dbReference type="Gene3D" id="3.40.50.720">
    <property type="entry name" value="NAD(P)-binding Rossmann-like Domain"/>
    <property type="match status" value="1"/>
</dbReference>
<dbReference type="InterPro" id="IPR006139">
    <property type="entry name" value="D-isomer_2_OHA_DH_cat_dom"/>
</dbReference>
<dbReference type="Pfam" id="PF00389">
    <property type="entry name" value="2-Hacid_dh"/>
    <property type="match status" value="1"/>
</dbReference>
<organism evidence="2 3">
    <name type="scientific">Peribacillus butanolivorans</name>
    <dbReference type="NCBI Taxonomy" id="421767"/>
    <lineage>
        <taxon>Bacteria</taxon>
        <taxon>Bacillati</taxon>
        <taxon>Bacillota</taxon>
        <taxon>Bacilli</taxon>
        <taxon>Bacillales</taxon>
        <taxon>Bacillaceae</taxon>
        <taxon>Peribacillus</taxon>
    </lineage>
</organism>
<sequence>MLLTYGEDLTDETIEKAPNLKWVMVMSAGMELMPFKAIEKRGILVVHAWDAFTVRKEIETAYQE</sequence>
<evidence type="ECO:0000259" key="1">
    <source>
        <dbReference type="Pfam" id="PF00389"/>
    </source>
</evidence>
<evidence type="ECO:0000313" key="2">
    <source>
        <dbReference type="EMBL" id="AXN39607.1"/>
    </source>
</evidence>
<dbReference type="SUPFAM" id="SSF52283">
    <property type="entry name" value="Formate/glycerate dehydrogenase catalytic domain-like"/>
    <property type="match status" value="1"/>
</dbReference>
<feature type="domain" description="D-isomer specific 2-hydroxyacid dehydrogenase catalytic" evidence="1">
    <location>
        <begin position="2"/>
        <end position="53"/>
    </location>
</feature>
<proteinExistence type="predicted"/>
<evidence type="ECO:0000313" key="3">
    <source>
        <dbReference type="Proteomes" id="UP000260457"/>
    </source>
</evidence>
<keyword evidence="3" id="KW-1185">Reference proteome</keyword>
<gene>
    <name evidence="2" type="ORF">DTO10_15275</name>
</gene>
<accession>A0ABN5N3W4</accession>
<dbReference type="EMBL" id="CP030926">
    <property type="protein sequence ID" value="AXN39607.1"/>
    <property type="molecule type" value="Genomic_DNA"/>
</dbReference>
<reference evidence="2 3" key="1">
    <citation type="submission" date="2018-07" db="EMBL/GenBank/DDBJ databases">
        <title>The molecular basis for the intramolecular migration of carboxyl group in the catabolism of para-hydroxybenzoate via gentisate.</title>
        <authorList>
            <person name="Zhao H."/>
            <person name="Xu Y."/>
            <person name="Lin S."/>
            <person name="Spain J.C."/>
            <person name="Zhou N.-Y."/>
        </authorList>
    </citation>
    <scope>NUCLEOTIDE SEQUENCE [LARGE SCALE GENOMIC DNA]</scope>
    <source>
        <strain evidence="2 3">PHB-7a</strain>
    </source>
</reference>